<name>A0A6A5SCF8_9PLEO</name>
<reference evidence="1" key="1">
    <citation type="journal article" date="2020" name="Stud. Mycol.">
        <title>101 Dothideomycetes genomes: a test case for predicting lifestyles and emergence of pathogens.</title>
        <authorList>
            <person name="Haridas S."/>
            <person name="Albert R."/>
            <person name="Binder M."/>
            <person name="Bloem J."/>
            <person name="Labutti K."/>
            <person name="Salamov A."/>
            <person name="Andreopoulos B."/>
            <person name="Baker S."/>
            <person name="Barry K."/>
            <person name="Bills G."/>
            <person name="Bluhm B."/>
            <person name="Cannon C."/>
            <person name="Castanera R."/>
            <person name="Culley D."/>
            <person name="Daum C."/>
            <person name="Ezra D."/>
            <person name="Gonzalez J."/>
            <person name="Henrissat B."/>
            <person name="Kuo A."/>
            <person name="Liang C."/>
            <person name="Lipzen A."/>
            <person name="Lutzoni F."/>
            <person name="Magnuson J."/>
            <person name="Mondo S."/>
            <person name="Nolan M."/>
            <person name="Ohm R."/>
            <person name="Pangilinan J."/>
            <person name="Park H.-J."/>
            <person name="Ramirez L."/>
            <person name="Alfaro M."/>
            <person name="Sun H."/>
            <person name="Tritt A."/>
            <person name="Yoshinaga Y."/>
            <person name="Zwiers L.-H."/>
            <person name="Turgeon B."/>
            <person name="Goodwin S."/>
            <person name="Spatafora J."/>
            <person name="Crous P."/>
            <person name="Grigoriev I."/>
        </authorList>
    </citation>
    <scope>NUCLEOTIDE SEQUENCE</scope>
    <source>
        <strain evidence="1">CBS 161.51</strain>
    </source>
</reference>
<gene>
    <name evidence="1" type="ORF">EJ02DRAFT_506134</name>
</gene>
<dbReference type="EMBL" id="ML976149">
    <property type="protein sequence ID" value="KAF1937198.1"/>
    <property type="molecule type" value="Genomic_DNA"/>
</dbReference>
<protein>
    <submittedName>
        <fullName evidence="1">Uncharacterized protein</fullName>
    </submittedName>
</protein>
<dbReference type="AlphaFoldDB" id="A0A6A5SCF8"/>
<organism evidence="1 2">
    <name type="scientific">Clathrospora elynae</name>
    <dbReference type="NCBI Taxonomy" id="706981"/>
    <lineage>
        <taxon>Eukaryota</taxon>
        <taxon>Fungi</taxon>
        <taxon>Dikarya</taxon>
        <taxon>Ascomycota</taxon>
        <taxon>Pezizomycotina</taxon>
        <taxon>Dothideomycetes</taxon>
        <taxon>Pleosporomycetidae</taxon>
        <taxon>Pleosporales</taxon>
        <taxon>Diademaceae</taxon>
        <taxon>Clathrospora</taxon>
    </lineage>
</organism>
<dbReference type="OrthoDB" id="2663223at2759"/>
<keyword evidence="2" id="KW-1185">Reference proteome</keyword>
<proteinExistence type="predicted"/>
<accession>A0A6A5SCF8</accession>
<evidence type="ECO:0000313" key="2">
    <source>
        <dbReference type="Proteomes" id="UP000800038"/>
    </source>
</evidence>
<evidence type="ECO:0000313" key="1">
    <source>
        <dbReference type="EMBL" id="KAF1937198.1"/>
    </source>
</evidence>
<sequence>MTEADPLVMKATVWLFLRKDGAERNQLWMYIDPSLSDDQVKKIESERPLEKEPQDFCTRRLPQENEEISILDLTDKEAARYELWLKVFIRQEAVWLKKERALRDFNHEISRTIASRHIHLITNCPTAYDQLKTLKKHLCPSTSERNYQLRVHYQSMLSQPKRGNLDSWFEDWIETTRLMKEAALPEVAGNRAQEDFIQAVRGLDDSWATQQLTELVQKDQNEAPFTAISKLVAKYRSYYRRVRPIASSLGTFATLGLAPQKGEKDRLPTCLDGEKHRFNACPYQVIEKFDKLRASQSYLAQVLKQVEKNL</sequence>
<dbReference type="Proteomes" id="UP000800038">
    <property type="component" value="Unassembled WGS sequence"/>
</dbReference>